<dbReference type="InterPro" id="IPR015947">
    <property type="entry name" value="PUA-like_sf"/>
</dbReference>
<dbReference type="STRING" id="1097556.R4XA51"/>
<gene>
    <name evidence="5" type="ORF">TAPDE_002712</name>
</gene>
<accession>R4XA51</accession>
<keyword evidence="2 3" id="KW-0963">Cytoplasm</keyword>
<dbReference type="CDD" id="cd21155">
    <property type="entry name" value="PUA_MCTS-1-like"/>
    <property type="match status" value="1"/>
</dbReference>
<dbReference type="eggNOG" id="KOG2523">
    <property type="taxonomic scope" value="Eukaryota"/>
</dbReference>
<name>R4XA51_TAPDE</name>
<dbReference type="PANTHER" id="PTHR22798">
    <property type="entry name" value="MCT-1 PROTEIN"/>
    <property type="match status" value="1"/>
</dbReference>
<evidence type="ECO:0000256" key="3">
    <source>
        <dbReference type="PIRNR" id="PIRNR005067"/>
    </source>
</evidence>
<evidence type="ECO:0000256" key="1">
    <source>
        <dbReference type="ARBA" id="ARBA00004496"/>
    </source>
</evidence>
<dbReference type="GO" id="GO:0005737">
    <property type="term" value="C:cytoplasm"/>
    <property type="evidence" value="ECO:0007669"/>
    <property type="project" value="UniProtKB-SubCell"/>
</dbReference>
<comment type="function">
    <text evidence="3">Involved in translation.</text>
</comment>
<keyword evidence="6" id="KW-1185">Reference proteome</keyword>
<protein>
    <recommendedName>
        <fullName evidence="3">Translation machinery-associated protein 20</fullName>
    </recommendedName>
</protein>
<comment type="similarity">
    <text evidence="3">Belongs to the TMA20 family.</text>
</comment>
<dbReference type="PANTHER" id="PTHR22798:SF0">
    <property type="entry name" value="MALIGNANT T-CELL-AMPLIFIED SEQUENCE 1"/>
    <property type="match status" value="1"/>
</dbReference>
<comment type="subcellular location">
    <subcellularLocation>
        <location evidence="1 3">Cytoplasm</location>
    </subcellularLocation>
</comment>
<dbReference type="Pfam" id="PF17832">
    <property type="entry name" value="Pre-PUA"/>
    <property type="match status" value="1"/>
</dbReference>
<dbReference type="VEuPathDB" id="FungiDB:TAPDE_002712"/>
<dbReference type="OrthoDB" id="10249667at2759"/>
<dbReference type="CDD" id="cd11609">
    <property type="entry name" value="MCT1_N"/>
    <property type="match status" value="1"/>
</dbReference>
<reference evidence="5 6" key="1">
    <citation type="journal article" date="2013" name="MBio">
        <title>Genome sequencing of the plant pathogen Taphrina deformans, the causal agent of peach leaf curl.</title>
        <authorList>
            <person name="Cisse O.H."/>
            <person name="Almeida J.M.G.C.F."/>
            <person name="Fonseca A."/>
            <person name="Kumar A.A."/>
            <person name="Salojaervi J."/>
            <person name="Overmyer K."/>
            <person name="Hauser P.M."/>
            <person name="Pagni M."/>
        </authorList>
    </citation>
    <scope>NUCLEOTIDE SEQUENCE [LARGE SCALE GENOMIC DNA]</scope>
    <source>
        <strain evidence="6">PYCC 5710 / ATCC 11124 / CBS 356.35 / IMI 108563 / JCM 9778 / NBRC 8474</strain>
    </source>
</reference>
<dbReference type="NCBIfam" id="TIGR00451">
    <property type="entry name" value="unchar_dom_2"/>
    <property type="match status" value="1"/>
</dbReference>
<dbReference type="EMBL" id="CAHR02000094">
    <property type="protein sequence ID" value="CCG82622.1"/>
    <property type="molecule type" value="Genomic_DNA"/>
</dbReference>
<dbReference type="InterPro" id="IPR002478">
    <property type="entry name" value="PUA"/>
</dbReference>
<feature type="domain" description="PUA" evidence="4">
    <location>
        <begin position="93"/>
        <end position="172"/>
    </location>
</feature>
<dbReference type="GO" id="GO:0003723">
    <property type="term" value="F:RNA binding"/>
    <property type="evidence" value="ECO:0007669"/>
    <property type="project" value="InterPro"/>
</dbReference>
<dbReference type="PROSITE" id="PS50890">
    <property type="entry name" value="PUA"/>
    <property type="match status" value="1"/>
</dbReference>
<evidence type="ECO:0000313" key="6">
    <source>
        <dbReference type="Proteomes" id="UP000013776"/>
    </source>
</evidence>
<dbReference type="SMART" id="SM00359">
    <property type="entry name" value="PUA"/>
    <property type="match status" value="1"/>
</dbReference>
<dbReference type="Proteomes" id="UP000013776">
    <property type="component" value="Unassembled WGS sequence"/>
</dbReference>
<dbReference type="Pfam" id="PF01472">
    <property type="entry name" value="PUA"/>
    <property type="match status" value="1"/>
</dbReference>
<dbReference type="PIRSF" id="PIRSF005067">
    <property type="entry name" value="Tma_RNA-bind_prd"/>
    <property type="match status" value="1"/>
</dbReference>
<sequence length="184" mass="20330">MFSNFKSKADIRSTTPVKSSAQRNIKTKVVELYPGLTPYVDEIIPKKSQLTLSKCEDRISLYSVDNRVVFFQSFDDDLIPALRLVHLYPDAFPSVRVDRGAIKFVLSGANVMAPGMTSAGGMLPETLDINKVVVIRAEGKEHAVAVGVTKMTAEEMRTKNKGHGVDTAHYLGDWLWKLEAGEST</sequence>
<dbReference type="SUPFAM" id="SSF88697">
    <property type="entry name" value="PUA domain-like"/>
    <property type="match status" value="1"/>
</dbReference>
<dbReference type="InterPro" id="IPR041366">
    <property type="entry name" value="Pre-PUA"/>
</dbReference>
<dbReference type="GO" id="GO:0001731">
    <property type="term" value="P:formation of translation preinitiation complex"/>
    <property type="evidence" value="ECO:0007669"/>
    <property type="project" value="TreeGrafter"/>
</dbReference>
<proteinExistence type="inferred from homology"/>
<evidence type="ECO:0000313" key="5">
    <source>
        <dbReference type="EMBL" id="CCG82622.1"/>
    </source>
</evidence>
<evidence type="ECO:0000259" key="4">
    <source>
        <dbReference type="SMART" id="SM00359"/>
    </source>
</evidence>
<dbReference type="Gene3D" id="3.10.400.20">
    <property type="match status" value="1"/>
</dbReference>
<dbReference type="AlphaFoldDB" id="R4XA51"/>
<comment type="caution">
    <text evidence="5">The sequence shown here is derived from an EMBL/GenBank/DDBJ whole genome shotgun (WGS) entry which is preliminary data.</text>
</comment>
<dbReference type="InterPro" id="IPR004521">
    <property type="entry name" value="Uncharacterised_CHP00451"/>
</dbReference>
<dbReference type="InterPro" id="IPR016437">
    <property type="entry name" value="MCT-1/Tma20"/>
</dbReference>
<organism evidence="5 6">
    <name type="scientific">Taphrina deformans (strain PYCC 5710 / ATCC 11124 / CBS 356.35 / IMI 108563 / JCM 9778 / NBRC 8474)</name>
    <name type="common">Peach leaf curl fungus</name>
    <name type="synonym">Lalaria deformans</name>
    <dbReference type="NCBI Taxonomy" id="1097556"/>
    <lineage>
        <taxon>Eukaryota</taxon>
        <taxon>Fungi</taxon>
        <taxon>Dikarya</taxon>
        <taxon>Ascomycota</taxon>
        <taxon>Taphrinomycotina</taxon>
        <taxon>Taphrinomycetes</taxon>
        <taxon>Taphrinales</taxon>
        <taxon>Taphrinaceae</taxon>
        <taxon>Taphrina</taxon>
    </lineage>
</organism>
<evidence type="ECO:0000256" key="2">
    <source>
        <dbReference type="ARBA" id="ARBA00022490"/>
    </source>
</evidence>